<evidence type="ECO:0000256" key="6">
    <source>
        <dbReference type="ARBA" id="ARBA00023315"/>
    </source>
</evidence>
<sequence length="1764" mass="194471">MDANLQPGKIALHRMPRSAYSRAVARVKPMMAAFAAQYAVQRMRPTTPPMLDTLINVPRNPEPLGVWSLTRMVEYSIKERAVRGQPDHDVLLEVGPHPAPQRPIRDTVQHISGARQFDYNPTLARDSDPILSLANSIGRLRCWGCTIDLAKVGSPHTPIGELQALSGLPAYEFNHSRSYWTESRISKGLRFREQRRHELLGVRESDWNPLQPKWRNLIRLSEHKWIPDHRFGEQQLYPAAGMIVMVIEACRQLVGPGLCPAGYQFHDITFPTGFAVPLDADTVEAQLHLDPYKSTQGSQVTRWDFQIFAWANNAWTAVCRGTIALDWAPKRSRSFDAERLKSLDLEELSHSQTGQHWAKVPSDQFYENLSACGQNFGPTFKTLRDLRIGEDGRATALVVLDGWNEKVEGQPKIAHHVIHPTDLDGMLQAGVAAYSHGGHRTIPVLLPTRVQALWISHDLIDRKPHQEMRILARTAFQGYREADFVIGAVDMENKVQLLVEGFRQTVLNGPDSDADQNPVRSCFTVDWRPDIDLLPPSEIEDLCSKAVDPRTMVAGGEVDRQELVSQFYLKRALQTVSSGQIEGFPSHLRKYMSWVHHAFDSEQFERLLEAHPALVADEVSRDEFLSQVAEESAASKIIVTTGRNFGAIIRGELDPLELFMGGEKLLEEFYTGASFETCFTQLTTYIDLMAYKSPALNILEVGAGTGAMTRRILERLTRYTNRTDDRADIPRLQSYTFTDISPGFFIEAKEKLEAYSDRMEYAVFNLEKCPQEQGFKKGQYDVIVASLVLHATSNLAQTLQRIRTLLKPNGKLVVLEPTAPEKARMSFFFGLLPGWWLGEEQERELCPLLDEARWHQILQETGFSGMDVKLPDHNDISMRSFTGFVSTATEFQSELSACEDPPNIIVIASEKSETQNHLAQEVKKILEREARDVSVLSPKQTAAIDLHHRQCISLLETDTSFFESIGDEDWVWFKNVLSNAQGFLWVTRGGTLSESTPSRALVKGLGRAIRSENVDAHFIELALQSETAEERAISHIVQVYRQSLHLHEGQRESEFIEHDGHLCIGRVAEATSLNWKLHQAMGHRHPKLQAYGSRQNRALKLTIGTPGLLETLCFDDELNEAPLGPEDVEIDVKAVGGSLQDALVVTGQASSSVLGQECSGVVTRSGPQSGYQAGDRVAACTRSGAYKSLVRTDASAVMRVPEGMTLITAATIPSAFATAYYSLVMLANIQQGESVLIHSGASDVGQAAIQVAQKHGARVFTTVGVAECRRFLTDTYQIPEENILSIQDPDLVIKILAMTGTGVDVVFGSHGSESRQASWACVAPLGRFLELAANQMNPSTEGVPTGPLAKGISLHSACLDVIMGGSKPIMRRIMDGVAQLFTGDNATLAPKPVQVYSLAQTESAFRFILDDKSYGKVVVEMRPEDEAPVLPSLLPSYYFEDQATYVIVGGLGGLGSVAVAIEKCASTMPPIKGCIQGAMVLRDALLESTSTGDLHAVLRPKTVGTLNLVRHLPHDLDFLVLLSSVSGMTGSRGQANYAMANTFQDGLARRLAAEGRACLSLNLGSILSVGFAAEHDLTASLRRDGFVGLPVATFLGLLDWACDPTNRTARDPMTAQLVSGLAGAQCLDPDHFRGVYWASKPMFRPLLQLSTAAVRNDPTDAKVPTKNNFTAQTANAEDASALFEVALAALTDRLARLLAVPVEDIDHKRPVTAFGIDSLIGLELRQWAKKELKADITVLDIMQTKSVEALVEIIVAKCSRQASA</sequence>
<dbReference type="Pfam" id="PF14765">
    <property type="entry name" value="PS-DH"/>
    <property type="match status" value="1"/>
</dbReference>
<dbReference type="SUPFAM" id="SSF47336">
    <property type="entry name" value="ACP-like"/>
    <property type="match status" value="1"/>
</dbReference>
<dbReference type="InterPro" id="IPR049551">
    <property type="entry name" value="PKS_DH_C"/>
</dbReference>
<protein>
    <submittedName>
        <fullName evidence="10">Uncharacterized protein</fullName>
    </submittedName>
</protein>
<evidence type="ECO:0000313" key="11">
    <source>
        <dbReference type="Proteomes" id="UP000800035"/>
    </source>
</evidence>
<dbReference type="PROSITE" id="PS52019">
    <property type="entry name" value="PKS_MFAS_DH"/>
    <property type="match status" value="1"/>
</dbReference>
<dbReference type="InterPro" id="IPR049552">
    <property type="entry name" value="PKS_DH_N"/>
</dbReference>
<feature type="domain" description="Carrier" evidence="8">
    <location>
        <begin position="1681"/>
        <end position="1758"/>
    </location>
</feature>
<dbReference type="SMART" id="SM00822">
    <property type="entry name" value="PKS_KR"/>
    <property type="match status" value="1"/>
</dbReference>
<accession>A0A6A5UAM4</accession>
<dbReference type="Pfam" id="PF23297">
    <property type="entry name" value="ACP_SdgA_C"/>
    <property type="match status" value="1"/>
</dbReference>
<dbReference type="SUPFAM" id="SSF53335">
    <property type="entry name" value="S-adenosyl-L-methionine-dependent methyltransferases"/>
    <property type="match status" value="1"/>
</dbReference>
<dbReference type="SMART" id="SM00826">
    <property type="entry name" value="PKS_DH"/>
    <property type="match status" value="1"/>
</dbReference>
<evidence type="ECO:0000259" key="9">
    <source>
        <dbReference type="PROSITE" id="PS52019"/>
    </source>
</evidence>
<dbReference type="Pfam" id="PF08242">
    <property type="entry name" value="Methyltransf_12"/>
    <property type="match status" value="1"/>
</dbReference>
<dbReference type="InterPro" id="IPR001227">
    <property type="entry name" value="Ac_transferase_dom_sf"/>
</dbReference>
<name>A0A6A5UAM4_9PLEO</name>
<dbReference type="OrthoDB" id="329835at2759"/>
<keyword evidence="1" id="KW-0596">Phosphopantetheine</keyword>
<evidence type="ECO:0000256" key="3">
    <source>
        <dbReference type="ARBA" id="ARBA00022679"/>
    </source>
</evidence>
<evidence type="ECO:0000256" key="1">
    <source>
        <dbReference type="ARBA" id="ARBA00022450"/>
    </source>
</evidence>
<dbReference type="CDD" id="cd05195">
    <property type="entry name" value="enoyl_red"/>
    <property type="match status" value="1"/>
</dbReference>
<dbReference type="InterPro" id="IPR020806">
    <property type="entry name" value="PKS_PP-bd"/>
</dbReference>
<feature type="domain" description="PKS/mFAS DH" evidence="9">
    <location>
        <begin position="197"/>
        <end position="513"/>
    </location>
</feature>
<dbReference type="InterPro" id="IPR013154">
    <property type="entry name" value="ADH-like_N"/>
</dbReference>
<dbReference type="Pfam" id="PF00107">
    <property type="entry name" value="ADH_zinc_N"/>
    <property type="match status" value="1"/>
</dbReference>
<evidence type="ECO:0000259" key="8">
    <source>
        <dbReference type="PROSITE" id="PS50075"/>
    </source>
</evidence>
<dbReference type="GO" id="GO:0030639">
    <property type="term" value="P:polyketide biosynthetic process"/>
    <property type="evidence" value="ECO:0007669"/>
    <property type="project" value="UniProtKB-ARBA"/>
</dbReference>
<keyword evidence="4" id="KW-0521">NADP</keyword>
<dbReference type="Gene3D" id="3.40.50.150">
    <property type="entry name" value="Vaccinia Virus protein VP39"/>
    <property type="match status" value="1"/>
</dbReference>
<evidence type="ECO:0000256" key="7">
    <source>
        <dbReference type="PROSITE-ProRule" id="PRU01363"/>
    </source>
</evidence>
<feature type="active site" description="Proton donor; for dehydratase activity" evidence="7">
    <location>
        <position position="424"/>
    </location>
</feature>
<keyword evidence="3" id="KW-0808">Transferase</keyword>
<dbReference type="InterPro" id="IPR011032">
    <property type="entry name" value="GroES-like_sf"/>
</dbReference>
<dbReference type="InterPro" id="IPR056501">
    <property type="entry name" value="NAD-bd_HRPKS_sdrA"/>
</dbReference>
<dbReference type="PANTHER" id="PTHR43775">
    <property type="entry name" value="FATTY ACID SYNTHASE"/>
    <property type="match status" value="1"/>
</dbReference>
<dbReference type="Pfam" id="PF23114">
    <property type="entry name" value="NAD-bd_HRPKS_sdrA"/>
    <property type="match status" value="1"/>
</dbReference>
<dbReference type="InterPro" id="IPR013968">
    <property type="entry name" value="PKS_KR"/>
</dbReference>
<evidence type="ECO:0000256" key="2">
    <source>
        <dbReference type="ARBA" id="ARBA00022553"/>
    </source>
</evidence>
<keyword evidence="2" id="KW-0597">Phosphoprotein</keyword>
<evidence type="ECO:0000313" key="10">
    <source>
        <dbReference type="EMBL" id="KAF1961788.1"/>
    </source>
</evidence>
<dbReference type="PROSITE" id="PS00012">
    <property type="entry name" value="PHOSPHOPANTETHEINE"/>
    <property type="match status" value="1"/>
</dbReference>
<dbReference type="Gene3D" id="1.10.1200.10">
    <property type="entry name" value="ACP-like"/>
    <property type="match status" value="1"/>
</dbReference>
<feature type="region of interest" description="C-terminal hotdog fold" evidence="7">
    <location>
        <begin position="353"/>
        <end position="513"/>
    </location>
</feature>
<dbReference type="PANTHER" id="PTHR43775:SF29">
    <property type="entry name" value="ASPERFURANONE POLYKETIDE SYNTHASE AFOG-RELATED"/>
    <property type="match status" value="1"/>
</dbReference>
<dbReference type="InterPro" id="IPR020807">
    <property type="entry name" value="PKS_DH"/>
</dbReference>
<dbReference type="InterPro" id="IPR049900">
    <property type="entry name" value="PKS_mFAS_DH"/>
</dbReference>
<dbReference type="GO" id="GO:0004312">
    <property type="term" value="F:fatty acid synthase activity"/>
    <property type="evidence" value="ECO:0007669"/>
    <property type="project" value="TreeGrafter"/>
</dbReference>
<dbReference type="InterPro" id="IPR042104">
    <property type="entry name" value="PKS_dehydratase_sf"/>
</dbReference>
<evidence type="ECO:0000256" key="4">
    <source>
        <dbReference type="ARBA" id="ARBA00022857"/>
    </source>
</evidence>
<dbReference type="CDD" id="cd02440">
    <property type="entry name" value="AdoMet_MTases"/>
    <property type="match status" value="1"/>
</dbReference>
<dbReference type="InterPro" id="IPR029063">
    <property type="entry name" value="SAM-dependent_MTases_sf"/>
</dbReference>
<organism evidence="10 11">
    <name type="scientific">Byssothecium circinans</name>
    <dbReference type="NCBI Taxonomy" id="147558"/>
    <lineage>
        <taxon>Eukaryota</taxon>
        <taxon>Fungi</taxon>
        <taxon>Dikarya</taxon>
        <taxon>Ascomycota</taxon>
        <taxon>Pezizomycotina</taxon>
        <taxon>Dothideomycetes</taxon>
        <taxon>Pleosporomycetidae</taxon>
        <taxon>Pleosporales</taxon>
        <taxon>Massarineae</taxon>
        <taxon>Massarinaceae</taxon>
        <taxon>Byssothecium</taxon>
    </lineage>
</organism>
<dbReference type="Proteomes" id="UP000800035">
    <property type="component" value="Unassembled WGS sequence"/>
</dbReference>
<dbReference type="Gene3D" id="3.10.129.110">
    <property type="entry name" value="Polyketide synthase dehydratase"/>
    <property type="match status" value="1"/>
</dbReference>
<dbReference type="Pfam" id="PF21089">
    <property type="entry name" value="PKS_DH_N"/>
    <property type="match status" value="1"/>
</dbReference>
<keyword evidence="5" id="KW-0511">Multifunctional enzyme</keyword>
<dbReference type="GO" id="GO:0016491">
    <property type="term" value="F:oxidoreductase activity"/>
    <property type="evidence" value="ECO:0007669"/>
    <property type="project" value="InterPro"/>
</dbReference>
<dbReference type="InterPro" id="IPR020843">
    <property type="entry name" value="ER"/>
</dbReference>
<evidence type="ECO:0000256" key="5">
    <source>
        <dbReference type="ARBA" id="ARBA00023268"/>
    </source>
</evidence>
<gene>
    <name evidence="10" type="ORF">CC80DRAFT_500152</name>
</gene>
<keyword evidence="11" id="KW-1185">Reference proteome</keyword>
<proteinExistence type="predicted"/>
<dbReference type="Gene3D" id="3.40.50.720">
    <property type="entry name" value="NAD(P)-binding Rossmann-like Domain"/>
    <property type="match status" value="1"/>
</dbReference>
<dbReference type="Gene3D" id="3.40.366.10">
    <property type="entry name" value="Malonyl-Coenzyme A Acyl Carrier Protein, domain 2"/>
    <property type="match status" value="1"/>
</dbReference>
<dbReference type="Pfam" id="PF08240">
    <property type="entry name" value="ADH_N"/>
    <property type="match status" value="1"/>
</dbReference>
<dbReference type="GO" id="GO:0006633">
    <property type="term" value="P:fatty acid biosynthetic process"/>
    <property type="evidence" value="ECO:0007669"/>
    <property type="project" value="TreeGrafter"/>
</dbReference>
<dbReference type="InterPro" id="IPR036736">
    <property type="entry name" value="ACP-like_sf"/>
</dbReference>
<dbReference type="InterPro" id="IPR057326">
    <property type="entry name" value="KR_dom"/>
</dbReference>
<keyword evidence="6" id="KW-0012">Acyltransferase</keyword>
<dbReference type="Gene3D" id="3.30.70.3290">
    <property type="match status" value="1"/>
</dbReference>
<feature type="active site" description="Proton acceptor; for dehydratase activity" evidence="7">
    <location>
        <position position="229"/>
    </location>
</feature>
<dbReference type="InterPro" id="IPR009081">
    <property type="entry name" value="PP-bd_ACP"/>
</dbReference>
<dbReference type="GO" id="GO:0031177">
    <property type="term" value="F:phosphopantetheine binding"/>
    <property type="evidence" value="ECO:0007669"/>
    <property type="project" value="InterPro"/>
</dbReference>
<dbReference type="InterPro" id="IPR050091">
    <property type="entry name" value="PKS_NRPS_Biosynth_Enz"/>
</dbReference>
<dbReference type="Gene3D" id="3.90.180.10">
    <property type="entry name" value="Medium-chain alcohol dehydrogenases, catalytic domain"/>
    <property type="match status" value="1"/>
</dbReference>
<dbReference type="InterPro" id="IPR006162">
    <property type="entry name" value="Ppantetheine_attach_site"/>
</dbReference>
<dbReference type="SUPFAM" id="SSF50129">
    <property type="entry name" value="GroES-like"/>
    <property type="match status" value="1"/>
</dbReference>
<reference evidence="10" key="1">
    <citation type="journal article" date="2020" name="Stud. Mycol.">
        <title>101 Dothideomycetes genomes: a test case for predicting lifestyles and emergence of pathogens.</title>
        <authorList>
            <person name="Haridas S."/>
            <person name="Albert R."/>
            <person name="Binder M."/>
            <person name="Bloem J."/>
            <person name="Labutti K."/>
            <person name="Salamov A."/>
            <person name="Andreopoulos B."/>
            <person name="Baker S."/>
            <person name="Barry K."/>
            <person name="Bills G."/>
            <person name="Bluhm B."/>
            <person name="Cannon C."/>
            <person name="Castanera R."/>
            <person name="Culley D."/>
            <person name="Daum C."/>
            <person name="Ezra D."/>
            <person name="Gonzalez J."/>
            <person name="Henrissat B."/>
            <person name="Kuo A."/>
            <person name="Liang C."/>
            <person name="Lipzen A."/>
            <person name="Lutzoni F."/>
            <person name="Magnuson J."/>
            <person name="Mondo S."/>
            <person name="Nolan M."/>
            <person name="Ohm R."/>
            <person name="Pangilinan J."/>
            <person name="Park H.-J."/>
            <person name="Ramirez L."/>
            <person name="Alfaro M."/>
            <person name="Sun H."/>
            <person name="Tritt A."/>
            <person name="Yoshinaga Y."/>
            <person name="Zwiers L.-H."/>
            <person name="Turgeon B."/>
            <person name="Goodwin S."/>
            <person name="Spatafora J."/>
            <person name="Crous P."/>
            <person name="Grigoriev I."/>
        </authorList>
    </citation>
    <scope>NUCLEOTIDE SEQUENCE</scope>
    <source>
        <strain evidence="10">CBS 675.92</strain>
    </source>
</reference>
<dbReference type="SMART" id="SM00823">
    <property type="entry name" value="PKS_PP"/>
    <property type="match status" value="1"/>
</dbReference>
<dbReference type="Pfam" id="PF08659">
    <property type="entry name" value="KR"/>
    <property type="match status" value="1"/>
</dbReference>
<dbReference type="SMART" id="SM00829">
    <property type="entry name" value="PKS_ER"/>
    <property type="match status" value="1"/>
</dbReference>
<dbReference type="InterPro" id="IPR036291">
    <property type="entry name" value="NAD(P)-bd_dom_sf"/>
</dbReference>
<dbReference type="SUPFAM" id="SSF51735">
    <property type="entry name" value="NAD(P)-binding Rossmann-fold domains"/>
    <property type="match status" value="2"/>
</dbReference>
<feature type="region of interest" description="N-terminal hotdog fold" evidence="7">
    <location>
        <begin position="197"/>
        <end position="330"/>
    </location>
</feature>
<dbReference type="InterPro" id="IPR013217">
    <property type="entry name" value="Methyltransf_12"/>
</dbReference>
<dbReference type="InterPro" id="IPR013149">
    <property type="entry name" value="ADH-like_C"/>
</dbReference>
<dbReference type="EMBL" id="ML976980">
    <property type="protein sequence ID" value="KAF1961788.1"/>
    <property type="molecule type" value="Genomic_DNA"/>
</dbReference>
<dbReference type="PROSITE" id="PS50075">
    <property type="entry name" value="CARRIER"/>
    <property type="match status" value="1"/>
</dbReference>